<dbReference type="GO" id="GO:0005634">
    <property type="term" value="C:nucleus"/>
    <property type="evidence" value="ECO:0007669"/>
    <property type="project" value="TreeGrafter"/>
</dbReference>
<evidence type="ECO:0000256" key="2">
    <source>
        <dbReference type="ARBA" id="ARBA00022840"/>
    </source>
</evidence>
<dbReference type="Gene3D" id="3.30.420.510">
    <property type="match status" value="1"/>
</dbReference>
<keyword evidence="5" id="KW-1185">Reference proteome</keyword>
<keyword evidence="1" id="KW-0547">Nucleotide-binding</keyword>
<protein>
    <recommendedName>
        <fullName evidence="6">Pantothenate kinase</fullName>
    </recommendedName>
</protein>
<dbReference type="GO" id="GO:0005829">
    <property type="term" value="C:cytosol"/>
    <property type="evidence" value="ECO:0007669"/>
    <property type="project" value="TreeGrafter"/>
</dbReference>
<accession>A0A813G6L4</accession>
<dbReference type="CDD" id="cd24086">
    <property type="entry name" value="ASKHA_NBD_PanK-II_euk"/>
    <property type="match status" value="1"/>
</dbReference>
<organism evidence="4 5">
    <name type="scientific">Polarella glacialis</name>
    <name type="common">Dinoflagellate</name>
    <dbReference type="NCBI Taxonomy" id="89957"/>
    <lineage>
        <taxon>Eukaryota</taxon>
        <taxon>Sar</taxon>
        <taxon>Alveolata</taxon>
        <taxon>Dinophyceae</taxon>
        <taxon>Suessiales</taxon>
        <taxon>Suessiaceae</taxon>
        <taxon>Polarella</taxon>
    </lineage>
</organism>
<dbReference type="Pfam" id="PF03630">
    <property type="entry name" value="Fumble"/>
    <property type="match status" value="1"/>
</dbReference>
<dbReference type="GO" id="GO:0004594">
    <property type="term" value="F:pantothenate kinase activity"/>
    <property type="evidence" value="ECO:0007669"/>
    <property type="project" value="TreeGrafter"/>
</dbReference>
<dbReference type="Proteomes" id="UP000654075">
    <property type="component" value="Unassembled WGS sequence"/>
</dbReference>
<dbReference type="OrthoDB" id="498611at2759"/>
<gene>
    <name evidence="4" type="ORF">PGLA1383_LOCUS35965</name>
</gene>
<keyword evidence="2" id="KW-0067">ATP-binding</keyword>
<evidence type="ECO:0000256" key="3">
    <source>
        <dbReference type="ARBA" id="ARBA00022993"/>
    </source>
</evidence>
<dbReference type="GO" id="GO:0005524">
    <property type="term" value="F:ATP binding"/>
    <property type="evidence" value="ECO:0007669"/>
    <property type="project" value="UniProtKB-KW"/>
</dbReference>
<reference evidence="4" key="1">
    <citation type="submission" date="2021-02" db="EMBL/GenBank/DDBJ databases">
        <authorList>
            <person name="Dougan E. K."/>
            <person name="Rhodes N."/>
            <person name="Thang M."/>
            <person name="Chan C."/>
        </authorList>
    </citation>
    <scope>NUCLEOTIDE SEQUENCE</scope>
</reference>
<name>A0A813G6L4_POLGL</name>
<dbReference type="SUPFAM" id="SSF53067">
    <property type="entry name" value="Actin-like ATPase domain"/>
    <property type="match status" value="2"/>
</dbReference>
<evidence type="ECO:0000313" key="4">
    <source>
        <dbReference type="EMBL" id="CAE8618335.1"/>
    </source>
</evidence>
<dbReference type="Gene3D" id="3.30.420.40">
    <property type="match status" value="1"/>
</dbReference>
<dbReference type="PANTHER" id="PTHR12280:SF20">
    <property type="entry name" value="4'-PHOSPHOPANTETHEINE PHOSPHATASE"/>
    <property type="match status" value="1"/>
</dbReference>
<dbReference type="GO" id="GO:0015937">
    <property type="term" value="P:coenzyme A biosynthetic process"/>
    <property type="evidence" value="ECO:0007669"/>
    <property type="project" value="UniProtKB-KW"/>
</dbReference>
<dbReference type="AlphaFoldDB" id="A0A813G6L4"/>
<dbReference type="EMBL" id="CAJNNV010026491">
    <property type="protein sequence ID" value="CAE8618335.1"/>
    <property type="molecule type" value="Genomic_DNA"/>
</dbReference>
<evidence type="ECO:0000313" key="5">
    <source>
        <dbReference type="Proteomes" id="UP000654075"/>
    </source>
</evidence>
<comment type="caution">
    <text evidence="4">The sequence shown here is derived from an EMBL/GenBank/DDBJ whole genome shotgun (WGS) entry which is preliminary data.</text>
</comment>
<dbReference type="InterPro" id="IPR004567">
    <property type="entry name" value="Type_II_PanK"/>
</dbReference>
<keyword evidence="3" id="KW-0173">Coenzyme A biosynthesis</keyword>
<proteinExistence type="predicted"/>
<dbReference type="InterPro" id="IPR043129">
    <property type="entry name" value="ATPase_NBD"/>
</dbReference>
<evidence type="ECO:0008006" key="6">
    <source>
        <dbReference type="Google" id="ProtNLM"/>
    </source>
</evidence>
<sequence>MASTSKSDAEELTSLCSQLALAASKCLSPAALRRALAELKELNGSAQIVNQVAAKAKDDANAVIADPKGSGAQALAKLREAPGVFGLDIGGTLAKMAHMLPADEQFEMPLTFGKSGKFHGDLSFKLSLNGIFHEVRFVSGTTELLEKVLRRENKEDRSNGHDGAAPRVMRRVVAAGGGAHRLADLLLQAFAVEVVPFKEMESIVSGISFLHAHGPADEVFEVLPGGEQNTVAWPLPLFPCIIVNIGSGVSILRVDAGAKGEPKTFTRLGGTATGGATFLGLSKLLTSAKTFSEALELARRGDAAKVNKLVSDIYGHDGCENLGLPANMTAAHFGKLVRNEAREGCNEADVAAALLIMVTQASAVLAKAFAQAVQGSQVAPVPASAPACFSPAERPRSKLPERSQTAPLDDLRELSPHYQQWLTATPMSRRTKVKANLLGAAEVAGARRTPVFFVGGFLTNNSKAWDLISRQFRNLECGPAYFLRHADFLGTLGAVAATFSAEDEVGGGGWGVLLQLRSCADLSPDKGKEVTAVFHLATDISNYHELNMQLITAESKLTRAHFESKCLRKEEGSRHSEEFGTLSEQYTSEISKYDEQCRELRKDQKMVKETHEDNLKQKRAFNQLEKLMKIKLKVAKQELQNMADGRYNGMGASRTVMDTAGVERLVIE</sequence>
<dbReference type="PANTHER" id="PTHR12280">
    <property type="entry name" value="PANTOTHENATE KINASE"/>
    <property type="match status" value="1"/>
</dbReference>
<evidence type="ECO:0000256" key="1">
    <source>
        <dbReference type="ARBA" id="ARBA00022741"/>
    </source>
</evidence>